<proteinExistence type="predicted"/>
<dbReference type="AlphaFoldDB" id="A0A3N5AWV8"/>
<reference evidence="1 2" key="1">
    <citation type="submission" date="2018-11" db="EMBL/GenBank/DDBJ databases">
        <title>Genomic Encyclopedia of Type Strains, Phase IV (KMG-IV): sequencing the most valuable type-strain genomes for metagenomic binning, comparative biology and taxonomic classification.</title>
        <authorList>
            <person name="Goeker M."/>
        </authorList>
    </citation>
    <scope>NUCLEOTIDE SEQUENCE [LARGE SCALE GENOMIC DNA]</scope>
    <source>
        <strain evidence="1 2">DSM 102936</strain>
    </source>
</reference>
<gene>
    <name evidence="1" type="ORF">EDD75_0315</name>
</gene>
<comment type="caution">
    <text evidence="1">The sequence shown here is derived from an EMBL/GenBank/DDBJ whole genome shotgun (WGS) entry which is preliminary data.</text>
</comment>
<organism evidence="1 2">
    <name type="scientific">Thermodesulfitimonas autotrophica</name>
    <dbReference type="NCBI Taxonomy" id="1894989"/>
    <lineage>
        <taxon>Bacteria</taxon>
        <taxon>Bacillati</taxon>
        <taxon>Bacillota</taxon>
        <taxon>Clostridia</taxon>
        <taxon>Thermoanaerobacterales</taxon>
        <taxon>Thermoanaerobacteraceae</taxon>
        <taxon>Thermodesulfitimonas</taxon>
    </lineage>
</organism>
<dbReference type="Proteomes" id="UP000282654">
    <property type="component" value="Unassembled WGS sequence"/>
</dbReference>
<name>A0A3N5AWV8_9THEO</name>
<protein>
    <submittedName>
        <fullName evidence="1">Uncharacterized protein</fullName>
    </submittedName>
</protein>
<sequence>MAACEEAIRFAVASSVPYVTSYNAFMISAEAWTRLAVLVCPEIIVLDELLRRCAAGEKLTEDEIKKALGQPPRRKDGS</sequence>
<dbReference type="EMBL" id="RKRE01000001">
    <property type="protein sequence ID" value="RPF49499.1"/>
    <property type="molecule type" value="Genomic_DNA"/>
</dbReference>
<keyword evidence="2" id="KW-1185">Reference proteome</keyword>
<accession>A0A3N5AWV8</accession>
<evidence type="ECO:0000313" key="2">
    <source>
        <dbReference type="Proteomes" id="UP000282654"/>
    </source>
</evidence>
<evidence type="ECO:0000313" key="1">
    <source>
        <dbReference type="EMBL" id="RPF49499.1"/>
    </source>
</evidence>